<proteinExistence type="predicted"/>
<reference evidence="2" key="1">
    <citation type="submission" date="2013-09" db="EMBL/GenBank/DDBJ databases">
        <title>Corchorus olitorius genome sequencing.</title>
        <authorList>
            <person name="Alam M."/>
            <person name="Haque M.S."/>
            <person name="Islam M.S."/>
            <person name="Emdad E.M."/>
            <person name="Islam M.M."/>
            <person name="Ahmed B."/>
            <person name="Halim A."/>
            <person name="Hossen Q.M.M."/>
            <person name="Hossain M.Z."/>
            <person name="Ahmed R."/>
            <person name="Khan M.M."/>
            <person name="Islam R."/>
            <person name="Rashid M.M."/>
            <person name="Khan S.A."/>
            <person name="Rahman M.S."/>
            <person name="Alam M."/>
            <person name="Yahiya A.S."/>
            <person name="Khan M.S."/>
            <person name="Azam M.S."/>
            <person name="Haque T."/>
            <person name="Lashkar M.Z.H."/>
            <person name="Akhand A.I."/>
            <person name="Morshed G."/>
            <person name="Roy S."/>
            <person name="Uddin K.S."/>
            <person name="Rabeya T."/>
            <person name="Hossain A.S."/>
            <person name="Chowdhury A."/>
            <person name="Snigdha A.R."/>
            <person name="Mortoza M.S."/>
            <person name="Matin S.A."/>
            <person name="Hoque S.M.E."/>
            <person name="Islam M.K."/>
            <person name="Roy D.K."/>
            <person name="Haider R."/>
            <person name="Moosa M.M."/>
            <person name="Elias S.M."/>
            <person name="Hasan A.M."/>
            <person name="Jahan S."/>
            <person name="Shafiuddin M."/>
            <person name="Mahmood N."/>
            <person name="Shommy N.S."/>
        </authorList>
    </citation>
    <scope>NUCLEOTIDE SEQUENCE [LARGE SCALE GENOMIC DNA]</scope>
    <source>
        <strain evidence="2">cv. O-4</strain>
    </source>
</reference>
<name>A0A1R3I2L1_9ROSI</name>
<comment type="caution">
    <text evidence="1">The sequence shown here is derived from an EMBL/GenBank/DDBJ whole genome shotgun (WGS) entry which is preliminary data.</text>
</comment>
<protein>
    <submittedName>
        <fullName evidence="1">Uncharacterized protein</fullName>
    </submittedName>
</protein>
<keyword evidence="2" id="KW-1185">Reference proteome</keyword>
<sequence length="83" mass="9342">MPPPLLVASELRATANEAQKTLDHGRILESLNVFCGEEVAKGGKVEVKDGDLCIRVAPRRWELRLLLTEQVKYFAFYLLSMPV</sequence>
<dbReference type="Proteomes" id="UP000187203">
    <property type="component" value="Unassembled WGS sequence"/>
</dbReference>
<evidence type="ECO:0000313" key="2">
    <source>
        <dbReference type="Proteomes" id="UP000187203"/>
    </source>
</evidence>
<organism evidence="1 2">
    <name type="scientific">Corchorus olitorius</name>
    <dbReference type="NCBI Taxonomy" id="93759"/>
    <lineage>
        <taxon>Eukaryota</taxon>
        <taxon>Viridiplantae</taxon>
        <taxon>Streptophyta</taxon>
        <taxon>Embryophyta</taxon>
        <taxon>Tracheophyta</taxon>
        <taxon>Spermatophyta</taxon>
        <taxon>Magnoliopsida</taxon>
        <taxon>eudicotyledons</taxon>
        <taxon>Gunneridae</taxon>
        <taxon>Pentapetalae</taxon>
        <taxon>rosids</taxon>
        <taxon>malvids</taxon>
        <taxon>Malvales</taxon>
        <taxon>Malvaceae</taxon>
        <taxon>Grewioideae</taxon>
        <taxon>Apeibeae</taxon>
        <taxon>Corchorus</taxon>
    </lineage>
</organism>
<dbReference type="AlphaFoldDB" id="A0A1R3I2L1"/>
<gene>
    <name evidence="1" type="ORF">COLO4_25449</name>
</gene>
<accession>A0A1R3I2L1</accession>
<evidence type="ECO:0000313" key="1">
    <source>
        <dbReference type="EMBL" id="OMO76789.1"/>
    </source>
</evidence>
<dbReference type="EMBL" id="AWUE01019049">
    <property type="protein sequence ID" value="OMO76789.1"/>
    <property type="molecule type" value="Genomic_DNA"/>
</dbReference>